<accession>A0A2N8ZIJ1</accession>
<protein>
    <submittedName>
        <fullName evidence="2">Protein YiiM</fullName>
    </submittedName>
</protein>
<dbReference type="GO" id="GO:0030170">
    <property type="term" value="F:pyridoxal phosphate binding"/>
    <property type="evidence" value="ECO:0007669"/>
    <property type="project" value="InterPro"/>
</dbReference>
<dbReference type="Gene3D" id="2.40.33.20">
    <property type="entry name" value="PK beta-barrel domain-like"/>
    <property type="match status" value="1"/>
</dbReference>
<dbReference type="Proteomes" id="UP000235828">
    <property type="component" value="Chromosome B"/>
</dbReference>
<reference evidence="2 3" key="1">
    <citation type="submission" date="2017-10" db="EMBL/GenBank/DDBJ databases">
        <authorList>
            <person name="Banno H."/>
            <person name="Chua N.-H."/>
        </authorList>
    </citation>
    <scope>NUCLEOTIDE SEQUENCE [LARGE SCALE GENOMIC DNA]</scope>
    <source>
        <strain evidence="2">Vibrio tapetis CECT4600</strain>
    </source>
</reference>
<gene>
    <name evidence="2" type="primary">yiiM</name>
    <name evidence="2" type="ORF">VTAP4600_B0109</name>
</gene>
<dbReference type="InterPro" id="IPR011037">
    <property type="entry name" value="Pyrv_Knase-like_insert_dom_sf"/>
</dbReference>
<dbReference type="SUPFAM" id="SSF50800">
    <property type="entry name" value="PK beta-barrel domain-like"/>
    <property type="match status" value="1"/>
</dbReference>
<dbReference type="Pfam" id="PF03473">
    <property type="entry name" value="MOSC"/>
    <property type="match status" value="1"/>
</dbReference>
<evidence type="ECO:0000313" key="3">
    <source>
        <dbReference type="Proteomes" id="UP000235828"/>
    </source>
</evidence>
<dbReference type="AlphaFoldDB" id="A0A2N8ZIJ1"/>
<dbReference type="PANTHER" id="PTHR30212:SF2">
    <property type="entry name" value="PROTEIN YIIM"/>
    <property type="match status" value="1"/>
</dbReference>
<sequence length="227" mass="25882">MTNRIYLNEIYRGKVQRNYGLETAIDKSPIEGEVFLSLLGLEGDQCADQKHHGGVERALHQYPVEHYAYWKEKYGDGMNWLAPGMGENMSSKGMTEDTVCIGDRYQWGEAVIEVSQPRSPCFKLNKRWGVEGLSVGMQDISRCGWLYRVITPGMVSNSAPLELVERPTNAMSVREVCDAFFGDPLNKDGLEKLKQQIRLSDSWMSKVMIRLETNEVENWNFRLLGHA</sequence>
<dbReference type="KEGG" id="vta:B0109"/>
<dbReference type="GO" id="GO:0030151">
    <property type="term" value="F:molybdenum ion binding"/>
    <property type="evidence" value="ECO:0007669"/>
    <property type="project" value="InterPro"/>
</dbReference>
<dbReference type="OrthoDB" id="9786134at2"/>
<dbReference type="RefSeq" id="WP_102524118.1">
    <property type="nucleotide sequence ID" value="NZ_LT960612.1"/>
</dbReference>
<evidence type="ECO:0000259" key="1">
    <source>
        <dbReference type="PROSITE" id="PS51340"/>
    </source>
</evidence>
<dbReference type="InterPro" id="IPR052353">
    <property type="entry name" value="Benzoxazolinone_Detox_Enz"/>
</dbReference>
<proteinExistence type="predicted"/>
<dbReference type="PROSITE" id="PS51340">
    <property type="entry name" value="MOSC"/>
    <property type="match status" value="1"/>
</dbReference>
<dbReference type="PANTHER" id="PTHR30212">
    <property type="entry name" value="PROTEIN YIIM"/>
    <property type="match status" value="1"/>
</dbReference>
<evidence type="ECO:0000313" key="2">
    <source>
        <dbReference type="EMBL" id="SON51720.1"/>
    </source>
</evidence>
<name>A0A2N8ZIJ1_9VIBR</name>
<organism evidence="2 3">
    <name type="scientific">Vibrio tapetis subsp. tapetis</name>
    <dbReference type="NCBI Taxonomy" id="1671868"/>
    <lineage>
        <taxon>Bacteria</taxon>
        <taxon>Pseudomonadati</taxon>
        <taxon>Pseudomonadota</taxon>
        <taxon>Gammaproteobacteria</taxon>
        <taxon>Vibrionales</taxon>
        <taxon>Vibrionaceae</taxon>
        <taxon>Vibrio</taxon>
    </lineage>
</organism>
<feature type="domain" description="MOSC" evidence="1">
    <location>
        <begin position="28"/>
        <end position="164"/>
    </location>
</feature>
<dbReference type="InterPro" id="IPR005302">
    <property type="entry name" value="MoCF_Sase_C"/>
</dbReference>
<dbReference type="EMBL" id="LT960612">
    <property type="protein sequence ID" value="SON51720.1"/>
    <property type="molecule type" value="Genomic_DNA"/>
</dbReference>
<dbReference type="GO" id="GO:0003824">
    <property type="term" value="F:catalytic activity"/>
    <property type="evidence" value="ECO:0007669"/>
    <property type="project" value="InterPro"/>
</dbReference>
<keyword evidence="3" id="KW-1185">Reference proteome</keyword>